<dbReference type="CDD" id="cd22653">
    <property type="entry name" value="ClyA_HblB-like"/>
    <property type="match status" value="1"/>
</dbReference>
<dbReference type="PANTHER" id="PTHR38443:SF2">
    <property type="entry name" value="NON-HEMOLYTIC ENTEROTOXIN LYTIC COMPONENT L1"/>
    <property type="match status" value="1"/>
</dbReference>
<dbReference type="AlphaFoldDB" id="A0A2B5Y054"/>
<feature type="chain" id="PRO_5038815985" evidence="1">
    <location>
        <begin position="25"/>
        <end position="379"/>
    </location>
</feature>
<dbReference type="EMBL" id="NUSQ01000079">
    <property type="protein sequence ID" value="PHD67974.1"/>
    <property type="molecule type" value="Genomic_DNA"/>
</dbReference>
<sequence length="379" mass="41897">MLKKIPYKVVALSTLLTITATTLATPSTTVFANGIEQSTIENGNLSANTDKMKQTLKQAGDFAQTMNLYSYQLLHTPDVNFTGIDVTGYSNLPKQIAQDQKNARAHATTWDTKVKRQLLDTLTGIITYDTTFDNYYSILVDAAKTGDKETLKEGITDLQGDIQNNKKQAVALIGALQSLRAEISTDSRAFQTNAKTLSSILKNQTTGIVEDEEALQKVLEQVNRIRQARIDDIKFDVWHIVEIAIGGGGSLIKLVVDQSQLAKLEPLLAQLTQTVDYKKTLIRVVGVASNSVGEMSQAIDSAVKELQYMADQWNDLDSQYAGVLQMIDKADEKVTTNKYRFLTPTLNAAKDSWKSLKTDAETLKEGLKELKIEPVNTQK</sequence>
<accession>A0A2B5Y054</accession>
<reference evidence="2 3" key="1">
    <citation type="submission" date="2017-09" db="EMBL/GenBank/DDBJ databases">
        <title>Large-scale bioinformatics analysis of Bacillus genomes uncovers conserved roles of natural products in bacterial physiology.</title>
        <authorList>
            <consortium name="Agbiome Team Llc"/>
            <person name="Bleich R.M."/>
            <person name="Grubbs K.J."/>
            <person name="Santa Maria K.C."/>
            <person name="Allen S.E."/>
            <person name="Farag S."/>
            <person name="Shank E.A."/>
            <person name="Bowers A."/>
        </authorList>
    </citation>
    <scope>NUCLEOTIDE SEQUENCE [LARGE SCALE GENOMIC DNA]</scope>
    <source>
        <strain evidence="2 3">AFS044250</strain>
    </source>
</reference>
<proteinExistence type="predicted"/>
<organism evidence="2 3">
    <name type="scientific">Bacillus toyonensis</name>
    <dbReference type="NCBI Taxonomy" id="155322"/>
    <lineage>
        <taxon>Bacteria</taxon>
        <taxon>Bacillati</taxon>
        <taxon>Bacillota</taxon>
        <taxon>Bacilli</taxon>
        <taxon>Bacillales</taxon>
        <taxon>Bacillaceae</taxon>
        <taxon>Bacillus</taxon>
        <taxon>Bacillus cereus group</taxon>
    </lineage>
</organism>
<gene>
    <name evidence="2" type="ORF">COF40_18425</name>
</gene>
<dbReference type="InterPro" id="IPR008414">
    <property type="entry name" value="HBL"/>
</dbReference>
<evidence type="ECO:0000313" key="3">
    <source>
        <dbReference type="Proteomes" id="UP000225997"/>
    </source>
</evidence>
<dbReference type="Proteomes" id="UP000225997">
    <property type="component" value="Unassembled WGS sequence"/>
</dbReference>
<dbReference type="RefSeq" id="WP_100062248.1">
    <property type="nucleotide sequence ID" value="NZ_NUSQ01000079.1"/>
</dbReference>
<feature type="signal peptide" evidence="1">
    <location>
        <begin position="1"/>
        <end position="24"/>
    </location>
</feature>
<evidence type="ECO:0000256" key="1">
    <source>
        <dbReference type="SAM" id="SignalP"/>
    </source>
</evidence>
<dbReference type="Pfam" id="PF05791">
    <property type="entry name" value="Bacillus_HBL"/>
    <property type="match status" value="1"/>
</dbReference>
<dbReference type="SUPFAM" id="SSF58100">
    <property type="entry name" value="Bacterial hemolysins"/>
    <property type="match status" value="1"/>
</dbReference>
<protein>
    <submittedName>
        <fullName evidence="2">Hemolysin</fullName>
    </submittedName>
</protein>
<comment type="caution">
    <text evidence="2">The sequence shown here is derived from an EMBL/GenBank/DDBJ whole genome shotgun (WGS) entry which is preliminary data.</text>
</comment>
<name>A0A2B5Y054_9BACI</name>
<dbReference type="PANTHER" id="PTHR38443">
    <property type="match status" value="1"/>
</dbReference>
<dbReference type="Gene3D" id="1.20.1170.10">
    <property type="match status" value="1"/>
</dbReference>
<keyword evidence="1" id="KW-0732">Signal</keyword>
<dbReference type="InterPro" id="IPR052785">
    <property type="entry name" value="Enterotoxin_cmpnt"/>
</dbReference>
<dbReference type="GO" id="GO:0016020">
    <property type="term" value="C:membrane"/>
    <property type="evidence" value="ECO:0007669"/>
    <property type="project" value="InterPro"/>
</dbReference>
<evidence type="ECO:0000313" key="2">
    <source>
        <dbReference type="EMBL" id="PHD67974.1"/>
    </source>
</evidence>